<dbReference type="PANTHER" id="PTHR17583">
    <property type="entry name" value="PHOSPHOINOSITIDE 3-KINASE REGULATORY SUBUNIT 4"/>
    <property type="match status" value="1"/>
</dbReference>
<dbReference type="GO" id="GO:0005770">
    <property type="term" value="C:late endosome"/>
    <property type="evidence" value="ECO:0007669"/>
    <property type="project" value="TreeGrafter"/>
</dbReference>
<dbReference type="InterPro" id="IPR001680">
    <property type="entry name" value="WD40_rpt"/>
</dbReference>
<dbReference type="InterPro" id="IPR015943">
    <property type="entry name" value="WD40/YVTN_repeat-like_dom_sf"/>
</dbReference>
<keyword evidence="4" id="KW-0808">Transferase</keyword>
<dbReference type="SUPFAM" id="SSF48371">
    <property type="entry name" value="ARM repeat"/>
    <property type="match status" value="1"/>
</dbReference>
<keyword evidence="2" id="KW-0723">Serine/threonine-protein kinase</keyword>
<feature type="domain" description="Protein kinase" evidence="12">
    <location>
        <begin position="68"/>
        <end position="361"/>
    </location>
</feature>
<feature type="compositionally biased region" description="Polar residues" evidence="11">
    <location>
        <begin position="953"/>
        <end position="976"/>
    </location>
</feature>
<keyword evidence="7" id="KW-0418">Kinase</keyword>
<evidence type="ECO:0000259" key="12">
    <source>
        <dbReference type="PROSITE" id="PS50011"/>
    </source>
</evidence>
<feature type="compositionally biased region" description="Low complexity" evidence="11">
    <location>
        <begin position="1094"/>
        <end position="1104"/>
    </location>
</feature>
<evidence type="ECO:0000313" key="14">
    <source>
        <dbReference type="Proteomes" id="UP000199727"/>
    </source>
</evidence>
<comment type="caution">
    <text evidence="13">The sequence shown here is derived from an EMBL/GenBank/DDBJ whole genome shotgun (WGS) entry which is preliminary data.</text>
</comment>
<evidence type="ECO:0000256" key="2">
    <source>
        <dbReference type="ARBA" id="ARBA00022527"/>
    </source>
</evidence>
<dbReference type="GO" id="GO:0034272">
    <property type="term" value="C:phosphatidylinositol 3-kinase complex, class III, type II"/>
    <property type="evidence" value="ECO:0007669"/>
    <property type="project" value="TreeGrafter"/>
</dbReference>
<dbReference type="Gene3D" id="2.130.10.10">
    <property type="entry name" value="YVTN repeat-like/Quinoprotein amine dehydrogenase"/>
    <property type="match status" value="1"/>
</dbReference>
<evidence type="ECO:0000256" key="4">
    <source>
        <dbReference type="ARBA" id="ARBA00022679"/>
    </source>
</evidence>
<evidence type="ECO:0000256" key="1">
    <source>
        <dbReference type="ARBA" id="ARBA00012513"/>
    </source>
</evidence>
<dbReference type="GO" id="GO:0004674">
    <property type="term" value="F:protein serine/threonine kinase activity"/>
    <property type="evidence" value="ECO:0007669"/>
    <property type="project" value="UniProtKB-KW"/>
</dbReference>
<feature type="region of interest" description="Disordered" evidence="11">
    <location>
        <begin position="1076"/>
        <end position="1105"/>
    </location>
</feature>
<dbReference type="SUPFAM" id="SSF56112">
    <property type="entry name" value="Protein kinase-like (PK-like)"/>
    <property type="match status" value="1"/>
</dbReference>
<keyword evidence="6" id="KW-0547">Nucleotide-binding</keyword>
<dbReference type="InterPro" id="IPR011009">
    <property type="entry name" value="Kinase-like_dom_sf"/>
</dbReference>
<keyword evidence="5" id="KW-0677">Repeat</keyword>
<dbReference type="GO" id="GO:0006623">
    <property type="term" value="P:protein targeting to vacuole"/>
    <property type="evidence" value="ECO:0007669"/>
    <property type="project" value="TreeGrafter"/>
</dbReference>
<evidence type="ECO:0000313" key="13">
    <source>
        <dbReference type="EMBL" id="OXG25129.1"/>
    </source>
</evidence>
<dbReference type="PROSITE" id="PS50082">
    <property type="entry name" value="WD_REPEATS_2"/>
    <property type="match status" value="1"/>
</dbReference>
<dbReference type="PANTHER" id="PTHR17583:SF0">
    <property type="entry name" value="PHOSPHOINOSITIDE 3-KINASE REGULATORY SUBUNIT 4"/>
    <property type="match status" value="1"/>
</dbReference>
<dbReference type="FunFam" id="2.130.10.10:FF:001137">
    <property type="entry name" value="Unplaced genomic scaffold supercont1.141, whole genome shotgun sequence"/>
    <property type="match status" value="1"/>
</dbReference>
<dbReference type="InterPro" id="IPR008271">
    <property type="entry name" value="Ser/Thr_kinase_AS"/>
</dbReference>
<dbReference type="Pfam" id="PF00400">
    <property type="entry name" value="WD40"/>
    <property type="match status" value="1"/>
</dbReference>
<evidence type="ECO:0000256" key="11">
    <source>
        <dbReference type="SAM" id="MobiDB-lite"/>
    </source>
</evidence>
<dbReference type="SMART" id="SM00320">
    <property type="entry name" value="WD40"/>
    <property type="match status" value="4"/>
</dbReference>
<dbReference type="Pfam" id="PF22956">
    <property type="entry name" value="VPS15-like_hel"/>
    <property type="match status" value="1"/>
</dbReference>
<dbReference type="Proteomes" id="UP000199727">
    <property type="component" value="Unassembled WGS sequence"/>
</dbReference>
<dbReference type="EC" id="2.7.11.1" evidence="1"/>
<dbReference type="FunFam" id="1.10.510.10:FF:000497">
    <property type="entry name" value="Phosphoinositide 3-kinase regulatory subunit"/>
    <property type="match status" value="1"/>
</dbReference>
<evidence type="ECO:0000256" key="9">
    <source>
        <dbReference type="PROSITE-ProRule" id="PRU00103"/>
    </source>
</evidence>
<dbReference type="SUPFAM" id="SSF50978">
    <property type="entry name" value="WD40 repeat-like"/>
    <property type="match status" value="1"/>
</dbReference>
<dbReference type="InterPro" id="IPR036322">
    <property type="entry name" value="WD40_repeat_dom_sf"/>
</dbReference>
<dbReference type="GO" id="GO:0016236">
    <property type="term" value="P:macroautophagy"/>
    <property type="evidence" value="ECO:0007669"/>
    <property type="project" value="InterPro"/>
</dbReference>
<dbReference type="PROSITE" id="PS50077">
    <property type="entry name" value="HEAT_REPEAT"/>
    <property type="match status" value="1"/>
</dbReference>
<keyword evidence="8" id="KW-0067">ATP-binding</keyword>
<dbReference type="Gene3D" id="1.25.10.10">
    <property type="entry name" value="Leucine-rich Repeat Variant"/>
    <property type="match status" value="1"/>
</dbReference>
<dbReference type="GO" id="GO:0034271">
    <property type="term" value="C:phosphatidylinositol 3-kinase complex, class III, type I"/>
    <property type="evidence" value="ECO:0007669"/>
    <property type="project" value="TreeGrafter"/>
</dbReference>
<keyword evidence="3 10" id="KW-0853">WD repeat</keyword>
<dbReference type="InterPro" id="IPR011989">
    <property type="entry name" value="ARM-like"/>
</dbReference>
<dbReference type="Gene3D" id="1.10.510.10">
    <property type="entry name" value="Transferase(Phosphotransferase) domain 1"/>
    <property type="match status" value="1"/>
</dbReference>
<dbReference type="InterPro" id="IPR055231">
    <property type="entry name" value="2AA_helical"/>
</dbReference>
<evidence type="ECO:0000256" key="6">
    <source>
        <dbReference type="ARBA" id="ARBA00022741"/>
    </source>
</evidence>
<dbReference type="CDD" id="cd13980">
    <property type="entry name" value="STKc_Vps15"/>
    <property type="match status" value="1"/>
</dbReference>
<reference evidence="13 14" key="1">
    <citation type="submission" date="2017-06" db="EMBL/GenBank/DDBJ databases">
        <title>Global population genomics of the pathogenic fungus Cryptococcus neoformans var. grubii.</title>
        <authorList>
            <person name="Cuomo C."/>
            <person name="Litvintseva A."/>
            <person name="Chen Y."/>
            <person name="Young S."/>
            <person name="Zeng Q."/>
            <person name="Chapman S."/>
            <person name="Gujja S."/>
            <person name="Saif S."/>
            <person name="Birren B."/>
        </authorList>
    </citation>
    <scope>NUCLEOTIDE SEQUENCE [LARGE SCALE GENOMIC DNA]</scope>
    <source>
        <strain evidence="13 14">Tu259-1</strain>
    </source>
</reference>
<dbReference type="PROSITE" id="PS50011">
    <property type="entry name" value="PROTEIN_KINASE_DOM"/>
    <property type="match status" value="1"/>
</dbReference>
<dbReference type="EMBL" id="AMKT01000028">
    <property type="protein sequence ID" value="OXG25129.1"/>
    <property type="molecule type" value="Genomic_DNA"/>
</dbReference>
<sequence length="1579" mass="173744">MPAAGYHVVSASSISIKTPTPHIVGKEHRTHETTRFHGIRPAPMGNISSMARASTALDSYVAELGNDISYDKSLSSSRFLKTILARHSFGPIVLKIFIKPDATMSLRVIQRRLKLERDILSELANVNTYQTFVETEKAGYLIRQWIGSNLYDRVSQQPYLANIEKKWIAFQILTTLRDARNRKVAHGDIKSENILLTSSLSLLLTDFSSSFKPTYLPLDDPSDFSFFFDTSGRRACYIAPERFYTSDSKVADRKRASESEGGEWFARRDGKITEEMDVFSTGCVLAEMWADGRTVFNLSELYAYRDGALNLNGMLENIHDVDVREMIAQMLSREPSKRPSFDHILSKYRETIFPEYFYTFLQDYINSLNEKAEDSSFRDDVEGGFLQHSAGQSGAKIDRLLDEWEGIATYLGECPTDNGPALLILNVITSSVRHCLFPSSRLHALRLFLNLLPYLLDEDKIDRIIPYIVELLSDDMPHVRAEACRTLIQVVESVTSVTPQNATFIPEYLLPQMKHLTTDSDIFVRITYAQALVKLANAAMTMLEMSQAAKDGASVHGTESSGIVEPDYDAMLQEIQAAVEEQATTLLVDPAAAVKRGILSSISDLCLFFGRQKSNEIVLSHIMTYLNDKDWMLRLAFFDGIVGVGAFIGLRAVEEYVLPLMFQALADPEEAVMARVIGSLTSLASLGLLARMRLWDTFFAVKGFMFHPNVWIRQGAVGLVAAVAKNLPSSDVWCILYPAIRPMLHSDVKEMDEAALMSALLPPLARSTLIAARVAALQNTPPGFWDIPPLASSTKVDLINSQKLPPNNPHRLRDSGISALDEKKIEAMKEHIVKQAHAIKAREATDQNPPPEASLVNSKSVSLTDLGVTPQTIFISPRTIGVDAAKVELRRFRPGLEPESRRTSFTTNRSGRGPVDNPLDEIRRKLAALEPLSRPETPTAKEKATTATTTTTSHTSQPSVDTGASPSESNLSSTLDITAMTRSGKKKKMDSKAAPAVGASHTNAVGTTTIHNEPISGRTTPNATALSQITLSGANTPKGQPAAPYTSSYEGHDPGVRAFLEQVDLDNYREPLLDFGPRVGANHRKRNPRVNKTSSSSSASASSSPTNVTMIAHLTQHEGAITGIITSPDSVFFASSSEDGQVLIWDAARLERSVTAKPRLVYKMEAPIVSMCGIDNTYCLAVASEDGQVHVLRVHTGGGSGGSSTRYSKAECIRTWNTEESDGHVRFVSHLQDSTLLLLTSMSVIATLDIRSMEIKQRFQHPPELGVITAYCLSTHWLILGTSIGVLSLWDLRFGLLLKSWKAGGGVTSCRIHPSRGRGRWIMVSVSPTWPYALPGTSTNKSEESQPSKPIVEVYDIESSKLVEVYEIRSRRSSKPSETVPEPIEVIPNKAALIAELARSTPSLPSLVPIDDFDATNPLPTPPSAVLDLMVGQGWTSLGRSDESILMSVPELGSSDKNGEGQGGPGWMITAGEDRIVRYWDLIKAQDGFVVCGSQKEKDVSFRRMPEGSPPTMFYTLPNVHRQGQGPSRDKERQPLQPHYDAICKLGSLETPFSSCIISADRSGIIKVWRMEGMAGPLR</sequence>
<dbReference type="GO" id="GO:0005524">
    <property type="term" value="F:ATP binding"/>
    <property type="evidence" value="ECO:0007669"/>
    <property type="project" value="UniProtKB-KW"/>
</dbReference>
<dbReference type="PROSITE" id="PS50294">
    <property type="entry name" value="WD_REPEATS_REGION"/>
    <property type="match status" value="1"/>
</dbReference>
<gene>
    <name evidence="13" type="ORF">C361_02131</name>
</gene>
<dbReference type="InterPro" id="IPR016024">
    <property type="entry name" value="ARM-type_fold"/>
</dbReference>
<dbReference type="OrthoDB" id="242910at2759"/>
<dbReference type="SMART" id="SM00220">
    <property type="entry name" value="S_TKc"/>
    <property type="match status" value="1"/>
</dbReference>
<dbReference type="GO" id="GO:0045324">
    <property type="term" value="P:late endosome to vacuole transport"/>
    <property type="evidence" value="ECO:0007669"/>
    <property type="project" value="InterPro"/>
</dbReference>
<evidence type="ECO:0000256" key="5">
    <source>
        <dbReference type="ARBA" id="ARBA00022737"/>
    </source>
</evidence>
<feature type="region of interest" description="Disordered" evidence="11">
    <location>
        <begin position="898"/>
        <end position="976"/>
    </location>
</feature>
<organism evidence="13 14">
    <name type="scientific">Cryptococcus neoformans Tu259-1</name>
    <dbReference type="NCBI Taxonomy" id="1230072"/>
    <lineage>
        <taxon>Eukaryota</taxon>
        <taxon>Fungi</taxon>
        <taxon>Dikarya</taxon>
        <taxon>Basidiomycota</taxon>
        <taxon>Agaricomycotina</taxon>
        <taxon>Tremellomycetes</taxon>
        <taxon>Tremellales</taxon>
        <taxon>Cryptococcaceae</taxon>
        <taxon>Cryptococcus</taxon>
        <taxon>Cryptococcus neoformans species complex</taxon>
    </lineage>
</organism>
<dbReference type="InterPro" id="IPR021133">
    <property type="entry name" value="HEAT_type_2"/>
</dbReference>
<dbReference type="GO" id="GO:0071561">
    <property type="term" value="C:nucleus-vacuole junction"/>
    <property type="evidence" value="ECO:0007669"/>
    <property type="project" value="TreeGrafter"/>
</dbReference>
<evidence type="ECO:0000256" key="3">
    <source>
        <dbReference type="ARBA" id="ARBA00022574"/>
    </source>
</evidence>
<protein>
    <recommendedName>
        <fullName evidence="1">non-specific serine/threonine protein kinase</fullName>
        <ecNumber evidence="1">2.7.11.1</ecNumber>
    </recommendedName>
</protein>
<dbReference type="PROSITE" id="PS00108">
    <property type="entry name" value="PROTEIN_KINASE_ST"/>
    <property type="match status" value="1"/>
</dbReference>
<proteinExistence type="predicted"/>
<accession>A0A854QHQ2</accession>
<feature type="repeat" description="WD" evidence="10">
    <location>
        <begin position="1114"/>
        <end position="1155"/>
    </location>
</feature>
<evidence type="ECO:0000256" key="8">
    <source>
        <dbReference type="ARBA" id="ARBA00022840"/>
    </source>
</evidence>
<dbReference type="InterPro" id="IPR000719">
    <property type="entry name" value="Prot_kinase_dom"/>
</dbReference>
<dbReference type="InterPro" id="IPR045162">
    <property type="entry name" value="Vps15-like"/>
</dbReference>
<evidence type="ECO:0000256" key="10">
    <source>
        <dbReference type="PROSITE-ProRule" id="PRU00221"/>
    </source>
</evidence>
<name>A0A854QHQ2_CRYNE</name>
<evidence type="ECO:0000256" key="7">
    <source>
        <dbReference type="ARBA" id="ARBA00022777"/>
    </source>
</evidence>
<dbReference type="Pfam" id="PF00069">
    <property type="entry name" value="Pkinase"/>
    <property type="match status" value="1"/>
</dbReference>
<feature type="repeat" description="HEAT" evidence="9">
    <location>
        <begin position="464"/>
        <end position="501"/>
    </location>
</feature>